<name>A0A2P2J4U9_RHIMU</name>
<dbReference type="AlphaFoldDB" id="A0A2P2J4U9"/>
<accession>A0A2P2J4U9</accession>
<reference evidence="1" key="1">
    <citation type="submission" date="2018-02" db="EMBL/GenBank/DDBJ databases">
        <title>Rhizophora mucronata_Transcriptome.</title>
        <authorList>
            <person name="Meera S.P."/>
            <person name="Sreeshan A."/>
            <person name="Augustine A."/>
        </authorList>
    </citation>
    <scope>NUCLEOTIDE SEQUENCE</scope>
    <source>
        <tissue evidence="1">Leaf</tissue>
    </source>
</reference>
<protein>
    <submittedName>
        <fullName evidence="1">Uncharacterized protein</fullName>
    </submittedName>
</protein>
<organism evidence="1">
    <name type="scientific">Rhizophora mucronata</name>
    <name type="common">Asiatic mangrove</name>
    <dbReference type="NCBI Taxonomy" id="61149"/>
    <lineage>
        <taxon>Eukaryota</taxon>
        <taxon>Viridiplantae</taxon>
        <taxon>Streptophyta</taxon>
        <taxon>Embryophyta</taxon>
        <taxon>Tracheophyta</taxon>
        <taxon>Spermatophyta</taxon>
        <taxon>Magnoliopsida</taxon>
        <taxon>eudicotyledons</taxon>
        <taxon>Gunneridae</taxon>
        <taxon>Pentapetalae</taxon>
        <taxon>rosids</taxon>
        <taxon>fabids</taxon>
        <taxon>Malpighiales</taxon>
        <taxon>Rhizophoraceae</taxon>
        <taxon>Rhizophora</taxon>
    </lineage>
</organism>
<evidence type="ECO:0000313" key="1">
    <source>
        <dbReference type="EMBL" id="MBW88502.1"/>
    </source>
</evidence>
<sequence>MQWCIKILENTHVQIIKQQNIE</sequence>
<dbReference type="EMBL" id="GGEC01008019">
    <property type="protein sequence ID" value="MBW88502.1"/>
    <property type="molecule type" value="Transcribed_RNA"/>
</dbReference>
<proteinExistence type="predicted"/>